<dbReference type="CDD" id="cd17535">
    <property type="entry name" value="REC_NarL-like"/>
    <property type="match status" value="1"/>
</dbReference>
<keyword evidence="4" id="KW-1185">Reference proteome</keyword>
<comment type="caution">
    <text evidence="3">The sequence shown here is derived from an EMBL/GenBank/DDBJ whole genome shotgun (WGS) entry which is preliminary data.</text>
</comment>
<organism evidence="3 4">
    <name type="scientific">Rugosimonospora africana</name>
    <dbReference type="NCBI Taxonomy" id="556532"/>
    <lineage>
        <taxon>Bacteria</taxon>
        <taxon>Bacillati</taxon>
        <taxon>Actinomycetota</taxon>
        <taxon>Actinomycetes</taxon>
        <taxon>Micromonosporales</taxon>
        <taxon>Micromonosporaceae</taxon>
        <taxon>Rugosimonospora</taxon>
    </lineage>
</organism>
<keyword evidence="1" id="KW-0597">Phosphoprotein</keyword>
<accession>A0A8J3QPF3</accession>
<dbReference type="Gene3D" id="3.40.50.2300">
    <property type="match status" value="1"/>
</dbReference>
<dbReference type="SMART" id="SM00448">
    <property type="entry name" value="REC"/>
    <property type="match status" value="1"/>
</dbReference>
<proteinExistence type="predicted"/>
<dbReference type="Proteomes" id="UP000642748">
    <property type="component" value="Unassembled WGS sequence"/>
</dbReference>
<dbReference type="Pfam" id="PF00072">
    <property type="entry name" value="Response_reg"/>
    <property type="match status" value="1"/>
</dbReference>
<dbReference type="PANTHER" id="PTHR45566:SF2">
    <property type="entry name" value="NARL SUBFAMILY"/>
    <property type="match status" value="1"/>
</dbReference>
<protein>
    <recommendedName>
        <fullName evidence="2">Response regulatory domain-containing protein</fullName>
    </recommendedName>
</protein>
<name>A0A8J3QPF3_9ACTN</name>
<dbReference type="InterPro" id="IPR011006">
    <property type="entry name" value="CheY-like_superfamily"/>
</dbReference>
<dbReference type="EMBL" id="BONZ01000030">
    <property type="protein sequence ID" value="GIH15015.1"/>
    <property type="molecule type" value="Genomic_DNA"/>
</dbReference>
<dbReference type="GO" id="GO:0000160">
    <property type="term" value="P:phosphorelay signal transduction system"/>
    <property type="evidence" value="ECO:0007669"/>
    <property type="project" value="InterPro"/>
</dbReference>
<sequence>MLTLMSGRRRRVKLVREAAMVTVVIVDDHAGFRAMARALLLDGGFQVVGEAATGGQALAVVAELAPEVVLLDVRLPDLDGFTVCRTLRDTGSAARVVLCSIGAGADYGSRVRDCGAAGFLPKAALTADAVRRLCGA</sequence>
<evidence type="ECO:0000313" key="4">
    <source>
        <dbReference type="Proteomes" id="UP000642748"/>
    </source>
</evidence>
<reference evidence="3" key="1">
    <citation type="submission" date="2021-01" db="EMBL/GenBank/DDBJ databases">
        <title>Whole genome shotgun sequence of Rugosimonospora africana NBRC 104875.</title>
        <authorList>
            <person name="Komaki H."/>
            <person name="Tamura T."/>
        </authorList>
    </citation>
    <scope>NUCLEOTIDE SEQUENCE</scope>
    <source>
        <strain evidence="3">NBRC 104875</strain>
    </source>
</reference>
<dbReference type="InterPro" id="IPR051015">
    <property type="entry name" value="EvgA-like"/>
</dbReference>
<dbReference type="SUPFAM" id="SSF52172">
    <property type="entry name" value="CheY-like"/>
    <property type="match status" value="1"/>
</dbReference>
<evidence type="ECO:0000313" key="3">
    <source>
        <dbReference type="EMBL" id="GIH15015.1"/>
    </source>
</evidence>
<dbReference type="PROSITE" id="PS50110">
    <property type="entry name" value="RESPONSE_REGULATORY"/>
    <property type="match status" value="1"/>
</dbReference>
<feature type="modified residue" description="4-aspartylphosphate" evidence="1">
    <location>
        <position position="72"/>
    </location>
</feature>
<gene>
    <name evidence="3" type="ORF">Raf01_31870</name>
</gene>
<dbReference type="PANTHER" id="PTHR45566">
    <property type="entry name" value="HTH-TYPE TRANSCRIPTIONAL REGULATOR YHJB-RELATED"/>
    <property type="match status" value="1"/>
</dbReference>
<dbReference type="AlphaFoldDB" id="A0A8J3QPF3"/>
<dbReference type="InterPro" id="IPR058245">
    <property type="entry name" value="NreC/VraR/RcsB-like_REC"/>
</dbReference>
<dbReference type="InterPro" id="IPR001789">
    <property type="entry name" value="Sig_transdc_resp-reg_receiver"/>
</dbReference>
<evidence type="ECO:0000259" key="2">
    <source>
        <dbReference type="PROSITE" id="PS50110"/>
    </source>
</evidence>
<feature type="domain" description="Response regulatory" evidence="2">
    <location>
        <begin position="22"/>
        <end position="136"/>
    </location>
</feature>
<evidence type="ECO:0000256" key="1">
    <source>
        <dbReference type="PROSITE-ProRule" id="PRU00169"/>
    </source>
</evidence>